<keyword evidence="2" id="KW-1185">Reference proteome</keyword>
<gene>
    <name evidence="1" type="ORF">CPJCM30710_21150</name>
</gene>
<reference evidence="1" key="1">
    <citation type="submission" date="2021-03" db="EMBL/GenBank/DDBJ databases">
        <title>Taxonomic study of Clostridium polyendosporum from meadow-gley soil under rice.</title>
        <authorList>
            <person name="Kobayashi H."/>
            <person name="Tanizawa Y."/>
            <person name="Yagura M."/>
        </authorList>
    </citation>
    <scope>NUCLEOTIDE SEQUENCE</scope>
    <source>
        <strain evidence="1">JCM 30710</strain>
    </source>
</reference>
<dbReference type="EMBL" id="BOPZ01000017">
    <property type="protein sequence ID" value="GIM29449.1"/>
    <property type="molecule type" value="Genomic_DNA"/>
</dbReference>
<accession>A0A919S109</accession>
<protein>
    <submittedName>
        <fullName evidence="1">Uncharacterized protein</fullName>
    </submittedName>
</protein>
<sequence length="143" mass="16989">MKINLTKRQYRYLVEICLLGAYMIEQSKIIEDSDYNNFLKYILSFSNDFKFEIDGDLLQGVEQIASTTIKEIEFKEDFVGSYNEKVFWKELASRLASKDALHQLGDEITEFNYASYVDLKNTLEEKYLERFELSHYDNNELPY</sequence>
<name>A0A919S109_9CLOT</name>
<dbReference type="AlphaFoldDB" id="A0A919S109"/>
<dbReference type="Proteomes" id="UP000679179">
    <property type="component" value="Unassembled WGS sequence"/>
</dbReference>
<proteinExistence type="predicted"/>
<evidence type="ECO:0000313" key="1">
    <source>
        <dbReference type="EMBL" id="GIM29449.1"/>
    </source>
</evidence>
<evidence type="ECO:0000313" key="2">
    <source>
        <dbReference type="Proteomes" id="UP000679179"/>
    </source>
</evidence>
<organism evidence="1 2">
    <name type="scientific">Clostridium polyendosporum</name>
    <dbReference type="NCBI Taxonomy" id="69208"/>
    <lineage>
        <taxon>Bacteria</taxon>
        <taxon>Bacillati</taxon>
        <taxon>Bacillota</taxon>
        <taxon>Clostridia</taxon>
        <taxon>Eubacteriales</taxon>
        <taxon>Clostridiaceae</taxon>
        <taxon>Clostridium</taxon>
    </lineage>
</organism>
<comment type="caution">
    <text evidence="1">The sequence shown here is derived from an EMBL/GenBank/DDBJ whole genome shotgun (WGS) entry which is preliminary data.</text>
</comment>
<dbReference type="RefSeq" id="WP_212904147.1">
    <property type="nucleotide sequence ID" value="NZ_BOPZ01000017.1"/>
</dbReference>